<organism evidence="1 2">
    <name type="scientific">Platanthera guangdongensis</name>
    <dbReference type="NCBI Taxonomy" id="2320717"/>
    <lineage>
        <taxon>Eukaryota</taxon>
        <taxon>Viridiplantae</taxon>
        <taxon>Streptophyta</taxon>
        <taxon>Embryophyta</taxon>
        <taxon>Tracheophyta</taxon>
        <taxon>Spermatophyta</taxon>
        <taxon>Magnoliopsida</taxon>
        <taxon>Liliopsida</taxon>
        <taxon>Asparagales</taxon>
        <taxon>Orchidaceae</taxon>
        <taxon>Orchidoideae</taxon>
        <taxon>Orchideae</taxon>
        <taxon>Orchidinae</taxon>
        <taxon>Platanthera</taxon>
    </lineage>
</organism>
<comment type="caution">
    <text evidence="1">The sequence shown here is derived from an EMBL/GenBank/DDBJ whole genome shotgun (WGS) entry which is preliminary data.</text>
</comment>
<dbReference type="InterPro" id="IPR034573">
    <property type="entry name" value="SDH7"/>
</dbReference>
<accession>A0ABR2LQZ3</accession>
<keyword evidence="2" id="KW-1185">Reference proteome</keyword>
<dbReference type="EMBL" id="JBBWWR010000017">
    <property type="protein sequence ID" value="KAK8946106.1"/>
    <property type="molecule type" value="Genomic_DNA"/>
</dbReference>
<sequence>MTISIKRVRVEALLTVNLGDSLAYGEWGLALDRRLGLIIGEQVKSLKATCAGSTLRRGERVIPTGRFMQGFFAARSLDRTRFGTDLLAVGLSVRTLALSTEQDSAPDLLAGGLSVSPVSSLIPSHNFSGSDLPLLTRNKAFPSIRFFYRSSFVKGARHHISQRDYHIELGAREKACGFCPLLLFLPPDFTIQPPVCSNEFTRFIVRSKFSRITPPSRGEVSASKLFDITPVQALPSLVAAPLPLQTPLPALNPALLLLEVDPALKRFKSYKKAVKQASKVGNVLTILAVAESQAAICGNSLPLLCFAGTKFRSVQTSLPLFSVSRDFRFCWFHRLCPTPPPTARKRFPPAVVLSALSDGHRQASHLRPRPHGPPLRYPGPCSPPLPARRLFQALEKPQINFRCRKSVPHPGVRFSSPTSYPTSSEKFLMTPESSISDAGLPNNFSDFATTLQNS</sequence>
<reference evidence="1 2" key="1">
    <citation type="journal article" date="2022" name="Nat. Plants">
        <title>Genomes of leafy and leafless Platanthera orchids illuminate the evolution of mycoheterotrophy.</title>
        <authorList>
            <person name="Li M.H."/>
            <person name="Liu K.W."/>
            <person name="Li Z."/>
            <person name="Lu H.C."/>
            <person name="Ye Q.L."/>
            <person name="Zhang D."/>
            <person name="Wang J.Y."/>
            <person name="Li Y.F."/>
            <person name="Zhong Z.M."/>
            <person name="Liu X."/>
            <person name="Yu X."/>
            <person name="Liu D.K."/>
            <person name="Tu X.D."/>
            <person name="Liu B."/>
            <person name="Hao Y."/>
            <person name="Liao X.Y."/>
            <person name="Jiang Y.T."/>
            <person name="Sun W.H."/>
            <person name="Chen J."/>
            <person name="Chen Y.Q."/>
            <person name="Ai Y."/>
            <person name="Zhai J.W."/>
            <person name="Wu S.S."/>
            <person name="Zhou Z."/>
            <person name="Hsiao Y.Y."/>
            <person name="Wu W.L."/>
            <person name="Chen Y.Y."/>
            <person name="Lin Y.F."/>
            <person name="Hsu J.L."/>
            <person name="Li C.Y."/>
            <person name="Wang Z.W."/>
            <person name="Zhao X."/>
            <person name="Zhong W.Y."/>
            <person name="Ma X.K."/>
            <person name="Ma L."/>
            <person name="Huang J."/>
            <person name="Chen G.Z."/>
            <person name="Huang M.Z."/>
            <person name="Huang L."/>
            <person name="Peng D.H."/>
            <person name="Luo Y.B."/>
            <person name="Zou S.Q."/>
            <person name="Chen S.P."/>
            <person name="Lan S."/>
            <person name="Tsai W.C."/>
            <person name="Van de Peer Y."/>
            <person name="Liu Z.J."/>
        </authorList>
    </citation>
    <scope>NUCLEOTIDE SEQUENCE [LARGE SCALE GENOMIC DNA]</scope>
    <source>
        <strain evidence="1">Lor288</strain>
    </source>
</reference>
<gene>
    <name evidence="1" type="ORF">KSP40_PGU015537</name>
</gene>
<evidence type="ECO:0000313" key="1">
    <source>
        <dbReference type="EMBL" id="KAK8946106.1"/>
    </source>
</evidence>
<dbReference type="Proteomes" id="UP001412067">
    <property type="component" value="Unassembled WGS sequence"/>
</dbReference>
<protein>
    <submittedName>
        <fullName evidence="1">Uncharacterized protein</fullName>
    </submittedName>
</protein>
<dbReference type="PANTHER" id="PTHR36041">
    <property type="entry name" value="SUCCINATE DEHYDROGENASE SUBUNIT 7A, MITOCHONDRIAL-RELATED"/>
    <property type="match status" value="1"/>
</dbReference>
<name>A0ABR2LQZ3_9ASPA</name>
<evidence type="ECO:0000313" key="2">
    <source>
        <dbReference type="Proteomes" id="UP001412067"/>
    </source>
</evidence>
<proteinExistence type="predicted"/>
<dbReference type="PANTHER" id="PTHR36041:SF2">
    <property type="entry name" value="SUCCINATE DEHYDROGENASE SUBUNIT 7A, MITOCHONDRIAL-RELATED"/>
    <property type="match status" value="1"/>
</dbReference>